<sequence>MIIDLTDTTSGKIASTLVAARHRSGTPTTGAVLTLVVSTEERHHYDAMKAAGRAAREHPARIIIVIGRPDTARTRLDAEVRVGDENGPGEVIVLRLYGELSAHADSVVVPLLLPDVPVVTWWPDEGPDAPSKDPLGALAQRRITDAAEYYKPMTKLTARADAYQSGDTDLAWTRLTPWRSMLAAALDQFPRPVSAVAVSGEEGNPSVRVLAVWLRQRLGVPVTRTADEGPGITSVELMTPDGPIRLDRPDGELATLAIPGQPDRPVALKRRETAELIAEELRRLDQDDVYARMLAEVAEPFTQPLQVAGPTVEAARKAAKEAQKLGEPAPVVVSEQAEAEAGELAEPAAAADEAAPAKPAAKAPKGESA</sequence>
<feature type="region of interest" description="Disordered" evidence="1">
    <location>
        <begin position="319"/>
        <end position="369"/>
    </location>
</feature>
<feature type="domain" description="Glucose-6-phosphate dehydrogenase assembly protein OpcA N-terminal" evidence="2">
    <location>
        <begin position="52"/>
        <end position="160"/>
    </location>
</feature>
<evidence type="ECO:0000256" key="1">
    <source>
        <dbReference type="SAM" id="MobiDB-lite"/>
    </source>
</evidence>
<evidence type="ECO:0000313" key="5">
    <source>
        <dbReference type="Proteomes" id="UP000675781"/>
    </source>
</evidence>
<dbReference type="Proteomes" id="UP000675781">
    <property type="component" value="Unassembled WGS sequence"/>
</dbReference>
<feature type="compositionally biased region" description="Low complexity" evidence="1">
    <location>
        <begin position="344"/>
        <end position="363"/>
    </location>
</feature>
<name>A0A941ELX3_9ACTN</name>
<comment type="caution">
    <text evidence="4">The sequence shown here is derived from an EMBL/GenBank/DDBJ whole genome shotgun (WGS) entry which is preliminary data.</text>
</comment>
<dbReference type="InterPro" id="IPR046801">
    <property type="entry name" value="OpcA_G6PD_N"/>
</dbReference>
<dbReference type="RefSeq" id="WP_212527296.1">
    <property type="nucleotide sequence ID" value="NZ_JAGSOG010000016.1"/>
</dbReference>
<evidence type="ECO:0000313" key="4">
    <source>
        <dbReference type="EMBL" id="MBR7832773.1"/>
    </source>
</evidence>
<proteinExistence type="predicted"/>
<organism evidence="4 5">
    <name type="scientific">Actinospica durhamensis</name>
    <dbReference type="NCBI Taxonomy" id="1508375"/>
    <lineage>
        <taxon>Bacteria</taxon>
        <taxon>Bacillati</taxon>
        <taxon>Actinomycetota</taxon>
        <taxon>Actinomycetes</taxon>
        <taxon>Catenulisporales</taxon>
        <taxon>Actinospicaceae</taxon>
        <taxon>Actinospica</taxon>
    </lineage>
</organism>
<accession>A0A941ELX3</accession>
<feature type="domain" description="Glucose-6-phosphate dehydrogenase assembly protein OpcA C-terminal" evidence="3">
    <location>
        <begin position="166"/>
        <end position="293"/>
    </location>
</feature>
<dbReference type="EMBL" id="JAGSOG010000016">
    <property type="protein sequence ID" value="MBR7832773.1"/>
    <property type="molecule type" value="Genomic_DNA"/>
</dbReference>
<evidence type="ECO:0000259" key="3">
    <source>
        <dbReference type="Pfam" id="PF20171"/>
    </source>
</evidence>
<dbReference type="Pfam" id="PF20171">
    <property type="entry name" value="OpcA_G6PD_C"/>
    <property type="match status" value="1"/>
</dbReference>
<dbReference type="NCBIfam" id="TIGR00534">
    <property type="entry name" value="OpcA"/>
    <property type="match status" value="1"/>
</dbReference>
<dbReference type="PANTHER" id="PTHR38658">
    <property type="entry name" value="OXPP CYCLE PROTEIN OPCA-RELATED"/>
    <property type="match status" value="1"/>
</dbReference>
<reference evidence="4" key="1">
    <citation type="submission" date="2021-04" db="EMBL/GenBank/DDBJ databases">
        <title>Genome based classification of Actinospica acidithermotolerans sp. nov., an actinobacterium isolated from an Indonesian hot spring.</title>
        <authorList>
            <person name="Kusuma A.B."/>
            <person name="Putra K.E."/>
            <person name="Nafisah S."/>
            <person name="Loh J."/>
            <person name="Nouioui I."/>
            <person name="Goodfellow M."/>
        </authorList>
    </citation>
    <scope>NUCLEOTIDE SEQUENCE</scope>
    <source>
        <strain evidence="4">CSCA 57</strain>
    </source>
</reference>
<dbReference type="AlphaFoldDB" id="A0A941ELX3"/>
<gene>
    <name evidence="4" type="primary">opcA</name>
    <name evidence="4" type="ORF">KDL01_05845</name>
</gene>
<keyword evidence="5" id="KW-1185">Reference proteome</keyword>
<protein>
    <submittedName>
        <fullName evidence="4">Glucose-6-phosphate dehydrogenase assembly protein OpcA</fullName>
    </submittedName>
</protein>
<dbReference type="Pfam" id="PF10128">
    <property type="entry name" value="OpcA_G6PD_assem"/>
    <property type="match status" value="1"/>
</dbReference>
<dbReference type="InterPro" id="IPR004555">
    <property type="entry name" value="G6PDH_assembly_OpcA"/>
</dbReference>
<dbReference type="InterPro" id="IPR046802">
    <property type="entry name" value="OpcA_G6PD_C"/>
</dbReference>
<dbReference type="PANTHER" id="PTHR38658:SF1">
    <property type="entry name" value="OXPP CYCLE PROTEIN OPCA-RELATED"/>
    <property type="match status" value="1"/>
</dbReference>
<evidence type="ECO:0000259" key="2">
    <source>
        <dbReference type="Pfam" id="PF10128"/>
    </source>
</evidence>